<dbReference type="InterPro" id="IPR050523">
    <property type="entry name" value="AKR_Detox_Biosynth"/>
</dbReference>
<dbReference type="PANTHER" id="PTHR43364:SF4">
    <property type="entry name" value="NAD(P)-LINKED OXIDOREDUCTASE SUPERFAMILY PROTEIN"/>
    <property type="match status" value="1"/>
</dbReference>
<proteinExistence type="predicted"/>
<dbReference type="RefSeq" id="WP_192748656.1">
    <property type="nucleotide sequence ID" value="NZ_BAABJL010000020.1"/>
</dbReference>
<keyword evidence="1" id="KW-0560">Oxidoreductase</keyword>
<dbReference type="PRINTS" id="PR00069">
    <property type="entry name" value="ALDKETRDTASE"/>
</dbReference>
<dbReference type="Pfam" id="PF00248">
    <property type="entry name" value="Aldo_ket_red"/>
    <property type="match status" value="1"/>
</dbReference>
<dbReference type="Gene3D" id="3.20.20.100">
    <property type="entry name" value="NADP-dependent oxidoreductase domain"/>
    <property type="match status" value="1"/>
</dbReference>
<dbReference type="SUPFAM" id="SSF51430">
    <property type="entry name" value="NAD(P)-linked oxidoreductase"/>
    <property type="match status" value="1"/>
</dbReference>
<accession>A0A927MVC5</accession>
<feature type="domain" description="NADP-dependent oxidoreductase" evidence="2">
    <location>
        <begin position="15"/>
        <end position="322"/>
    </location>
</feature>
<evidence type="ECO:0000313" key="4">
    <source>
        <dbReference type="Proteomes" id="UP000638648"/>
    </source>
</evidence>
<comment type="caution">
    <text evidence="3">The sequence shown here is derived from an EMBL/GenBank/DDBJ whole genome shotgun (WGS) entry which is preliminary data.</text>
</comment>
<protein>
    <submittedName>
        <fullName evidence="3">Aryl-alcohol dehydrogenase-like predicted oxidoreductase</fullName>
    </submittedName>
</protein>
<keyword evidence="4" id="KW-1185">Reference proteome</keyword>
<evidence type="ECO:0000259" key="2">
    <source>
        <dbReference type="Pfam" id="PF00248"/>
    </source>
</evidence>
<gene>
    <name evidence="3" type="ORF">HEB94_000835</name>
</gene>
<dbReference type="Proteomes" id="UP000638648">
    <property type="component" value="Unassembled WGS sequence"/>
</dbReference>
<evidence type="ECO:0000256" key="1">
    <source>
        <dbReference type="ARBA" id="ARBA00023002"/>
    </source>
</evidence>
<dbReference type="GO" id="GO:0005829">
    <property type="term" value="C:cytosol"/>
    <property type="evidence" value="ECO:0007669"/>
    <property type="project" value="TreeGrafter"/>
</dbReference>
<sequence length="332" mass="35463">MDYVTLGRSGLKVSRMCLGALNFGTGWGLGVEEPEARRLIDTFLDSGHNVIDTASNYNSGQSEEIVGRALHGRRDSVVLATKGAMPSGPGPNDRGLSRVHLTRSLEASLRRLGTDYVDLYQCHFPDSVTPMEETMATLDGFVRSGKVRYIGCSNFTASQIVEAQWAADRVGGTPFVSLQPEYSLLRRDIEAEILPVSARHGFGVLVCGPLGGGILAGRYQRGGEPDPATRMGRLLASDQPGARAWAQSNLTDRNLAIAEAVADVAGKLDATPAAVALAWVRSRPGITSVIIGPRTMSQYVENLAGFTLELPEESRALLDGVSEPPVLTAARS</sequence>
<reference evidence="3" key="1">
    <citation type="submission" date="2020-10" db="EMBL/GenBank/DDBJ databases">
        <title>Sequencing the genomes of 1000 actinobacteria strains.</title>
        <authorList>
            <person name="Klenk H.-P."/>
        </authorList>
    </citation>
    <scope>NUCLEOTIDE SEQUENCE</scope>
    <source>
        <strain evidence="3">DSM 45354</strain>
    </source>
</reference>
<dbReference type="AlphaFoldDB" id="A0A927MVC5"/>
<dbReference type="InterPro" id="IPR020471">
    <property type="entry name" value="AKR"/>
</dbReference>
<dbReference type="InterPro" id="IPR023210">
    <property type="entry name" value="NADP_OxRdtase_dom"/>
</dbReference>
<evidence type="ECO:0000313" key="3">
    <source>
        <dbReference type="EMBL" id="MBE1603987.1"/>
    </source>
</evidence>
<organism evidence="3 4">
    <name type="scientific">Actinopolymorpha pittospori</name>
    <dbReference type="NCBI Taxonomy" id="648752"/>
    <lineage>
        <taxon>Bacteria</taxon>
        <taxon>Bacillati</taxon>
        <taxon>Actinomycetota</taxon>
        <taxon>Actinomycetes</taxon>
        <taxon>Propionibacteriales</taxon>
        <taxon>Actinopolymorphaceae</taxon>
        <taxon>Actinopolymorpha</taxon>
    </lineage>
</organism>
<dbReference type="PANTHER" id="PTHR43364">
    <property type="entry name" value="NADH-SPECIFIC METHYLGLYOXAL REDUCTASE-RELATED"/>
    <property type="match status" value="1"/>
</dbReference>
<dbReference type="EMBL" id="JADBEM010000001">
    <property type="protein sequence ID" value="MBE1603987.1"/>
    <property type="molecule type" value="Genomic_DNA"/>
</dbReference>
<dbReference type="GO" id="GO:0016491">
    <property type="term" value="F:oxidoreductase activity"/>
    <property type="evidence" value="ECO:0007669"/>
    <property type="project" value="UniProtKB-KW"/>
</dbReference>
<name>A0A927MVC5_9ACTN</name>
<dbReference type="InterPro" id="IPR036812">
    <property type="entry name" value="NAD(P)_OxRdtase_dom_sf"/>
</dbReference>
<dbReference type="FunFam" id="3.20.20.100:FF:000004">
    <property type="entry name" value="Oxidoreductase, aldo/keto reductase"/>
    <property type="match status" value="1"/>
</dbReference>